<organism evidence="5 6">
    <name type="scientific">Mesorhabditis spiculigera</name>
    <dbReference type="NCBI Taxonomy" id="96644"/>
    <lineage>
        <taxon>Eukaryota</taxon>
        <taxon>Metazoa</taxon>
        <taxon>Ecdysozoa</taxon>
        <taxon>Nematoda</taxon>
        <taxon>Chromadorea</taxon>
        <taxon>Rhabditida</taxon>
        <taxon>Rhabditina</taxon>
        <taxon>Rhabditomorpha</taxon>
        <taxon>Rhabditoidea</taxon>
        <taxon>Rhabditidae</taxon>
        <taxon>Mesorhabditinae</taxon>
        <taxon>Mesorhabditis</taxon>
    </lineage>
</organism>
<dbReference type="Pfam" id="PF01803">
    <property type="entry name" value="LIM_bind"/>
    <property type="match status" value="1"/>
</dbReference>
<feature type="region of interest" description="Disordered" evidence="3">
    <location>
        <begin position="503"/>
        <end position="539"/>
    </location>
</feature>
<sequence>MPRKKNPDGTPAPTKPRVRKKKEPQVVAQTVVDQKLDPVYDAQMGLGQPMGMPPMMPIDDPMYGGPPPDYGYYGQPPSHFGSPDPSSPYVGMPQSSTPQPHPQAGTPNHMMMRGMPGPAQPPMPPVPAASALEYRIHDINRRLYIFNNSGINEKDHQQWWDAFSHEFFDDEAKITFHLFDVETQKQERFTIGRALIPRYFRSIFDSGVRELYYVLRSPSMERMTPMGPMLECDNLLVVNKQEMPQSEVHTDCKFTIEFTHFDEIYNHRIRHWVVEMRHTQEFLMNEMTQKFEPCSSDSEKPKSPIARSGLPALTLNYLKLCHILEPMQLLMSYSKGNMQCGPREMLRSVTFQQHQKMNEMNRMAMHAQMNAQPGMMAPPIEEKPKPARKRQRKPPANPKNKKAANASPVTPNAAFPPNAMPGGNFAPMGFHDVMVVGEPSMMGGEYGEEDERTISRVENTQYDPQALALQQQSLAAQGGPPPMSMAGPMMGGGMVHLGPPGMPPMGMPNGHSNQPPQDMSYDYGQQQWRPPSNTAMITG</sequence>
<name>A0AA36DC47_9BILA</name>
<feature type="domain" description="LIM interaction" evidence="4">
    <location>
        <begin position="432"/>
        <end position="471"/>
    </location>
</feature>
<feature type="non-terminal residue" evidence="5">
    <location>
        <position position="539"/>
    </location>
</feature>
<evidence type="ECO:0000259" key="4">
    <source>
        <dbReference type="PROSITE" id="PS51957"/>
    </source>
</evidence>
<dbReference type="Pfam" id="PF17916">
    <property type="entry name" value="LID"/>
    <property type="match status" value="1"/>
</dbReference>
<protein>
    <recommendedName>
        <fullName evidence="4">LIM interaction domain-containing protein</fullName>
    </recommendedName>
</protein>
<dbReference type="InterPro" id="IPR029005">
    <property type="entry name" value="LIM-bd/SEUSS"/>
</dbReference>
<reference evidence="5" key="1">
    <citation type="submission" date="2023-06" db="EMBL/GenBank/DDBJ databases">
        <authorList>
            <person name="Delattre M."/>
        </authorList>
    </citation>
    <scope>NUCLEOTIDE SEQUENCE</scope>
    <source>
        <strain evidence="5">AF72</strain>
    </source>
</reference>
<dbReference type="InterPro" id="IPR041363">
    <property type="entry name" value="LID"/>
</dbReference>
<evidence type="ECO:0000256" key="2">
    <source>
        <dbReference type="PROSITE-ProRule" id="PRU01302"/>
    </source>
</evidence>
<dbReference type="Proteomes" id="UP001177023">
    <property type="component" value="Unassembled WGS sequence"/>
</dbReference>
<dbReference type="EMBL" id="CATQJA010002665">
    <property type="protein sequence ID" value="CAJ0583554.1"/>
    <property type="molecule type" value="Genomic_DNA"/>
</dbReference>
<dbReference type="GO" id="GO:0030274">
    <property type="term" value="F:LIM domain binding"/>
    <property type="evidence" value="ECO:0007669"/>
    <property type="project" value="UniProtKB-UniRule"/>
</dbReference>
<comment type="caution">
    <text evidence="5">The sequence shown here is derived from an EMBL/GenBank/DDBJ whole genome shotgun (WGS) entry which is preliminary data.</text>
</comment>
<comment type="similarity">
    <text evidence="1 2">Belongs to the LDB family.</text>
</comment>
<evidence type="ECO:0000313" key="5">
    <source>
        <dbReference type="EMBL" id="CAJ0583554.1"/>
    </source>
</evidence>
<evidence type="ECO:0000313" key="6">
    <source>
        <dbReference type="Proteomes" id="UP001177023"/>
    </source>
</evidence>
<keyword evidence="6" id="KW-1185">Reference proteome</keyword>
<evidence type="ECO:0000256" key="1">
    <source>
        <dbReference type="ARBA" id="ARBA00006928"/>
    </source>
</evidence>
<accession>A0AA36DC47</accession>
<dbReference type="PROSITE" id="PS51957">
    <property type="entry name" value="LID"/>
    <property type="match status" value="1"/>
</dbReference>
<feature type="compositionally biased region" description="Polar residues" evidence="3">
    <location>
        <begin position="511"/>
        <end position="539"/>
    </location>
</feature>
<dbReference type="PANTHER" id="PTHR10378">
    <property type="entry name" value="LIM DOMAIN-BINDING PROTEIN"/>
    <property type="match status" value="1"/>
</dbReference>
<gene>
    <name evidence="5" type="ORF">MSPICULIGERA_LOCUS21627</name>
</gene>
<feature type="region of interest" description="Disordered" evidence="3">
    <location>
        <begin position="1"/>
        <end position="26"/>
    </location>
</feature>
<evidence type="ECO:0000256" key="3">
    <source>
        <dbReference type="SAM" id="MobiDB-lite"/>
    </source>
</evidence>
<proteinExistence type="inferred from homology"/>
<feature type="region of interest" description="Disordered" evidence="3">
    <location>
        <begin position="374"/>
        <end position="411"/>
    </location>
</feature>
<feature type="region of interest" description="Disordered" evidence="3">
    <location>
        <begin position="61"/>
        <end position="112"/>
    </location>
</feature>
<dbReference type="AlphaFoldDB" id="A0AA36DC47"/>